<evidence type="ECO:0000313" key="4">
    <source>
        <dbReference type="Proteomes" id="UP000032068"/>
    </source>
</evidence>
<dbReference type="OrthoDB" id="5605062at2"/>
<dbReference type="RefSeq" id="WP_042553885.1">
    <property type="nucleotide sequence ID" value="NZ_JXQW01000027.1"/>
</dbReference>
<dbReference type="Pfam" id="PF01965">
    <property type="entry name" value="DJ-1_PfpI"/>
    <property type="match status" value="1"/>
</dbReference>
<dbReference type="Gene3D" id="3.40.50.880">
    <property type="match status" value="1"/>
</dbReference>
<proteinExistence type="inferred from homology"/>
<dbReference type="InterPro" id="IPR026041">
    <property type="entry name" value="ElbB"/>
</dbReference>
<evidence type="ECO:0000313" key="3">
    <source>
        <dbReference type="EMBL" id="KIQ00479.1"/>
    </source>
</evidence>
<dbReference type="EMBL" id="JXQW01000027">
    <property type="protein sequence ID" value="KIQ00479.1"/>
    <property type="molecule type" value="Genomic_DNA"/>
</dbReference>
<comment type="similarity">
    <text evidence="1">Belongs to the peptidase C56 family.</text>
</comment>
<gene>
    <name evidence="3" type="ORF">RU08_11155</name>
</gene>
<dbReference type="PANTHER" id="PTHR10224">
    <property type="entry name" value="ES1 PROTEIN HOMOLOG, MITOCHONDRIAL"/>
    <property type="match status" value="1"/>
</dbReference>
<keyword evidence="1" id="KW-0456">Lyase</keyword>
<comment type="caution">
    <text evidence="3">The sequence shown here is derived from an EMBL/GenBank/DDBJ whole genome shotgun (WGS) entry which is preliminary data.</text>
</comment>
<dbReference type="PANTHER" id="PTHR10224:SF12">
    <property type="entry name" value="GLYOXALASE ELBB"/>
    <property type="match status" value="1"/>
</dbReference>
<reference evidence="3 4" key="1">
    <citation type="submission" date="2014-12" db="EMBL/GenBank/DDBJ databases">
        <title>16Stimator: statistical estimation of ribosomal gene copy numbers from draft genome assemblies.</title>
        <authorList>
            <person name="Perisin M.A."/>
            <person name="Vetter M."/>
            <person name="Gilbert J.A."/>
            <person name="Bergelson J."/>
        </authorList>
    </citation>
    <scope>NUCLEOTIDE SEQUENCE [LARGE SCALE GENOMIC DNA]</scope>
    <source>
        <strain evidence="3 4">MEJ086</strain>
    </source>
</reference>
<sequence length="219" mass="23087">MNKKVAVILSGCGVYDGSEIHESVITLLRLDQRGAEVQCFAPDIDQAHVLNHLSGEEMQPARNVLVESARIARGNIKDVRELRADDFDALILPGGFGAAKNLSDFASAGADCTVQADVLTAAQSFVSASKPVGLICIAPAMAARIFGAGVTCTIGHDADTAAALSKMGAEHVECNVEDIVEDTQRKLVTTPAYMLANSISQAASGINKLVDRVLELTHE</sequence>
<dbReference type="SUPFAM" id="SSF52317">
    <property type="entry name" value="Class I glutamine amidotransferase-like"/>
    <property type="match status" value="1"/>
</dbReference>
<name>A0A0D0KLR8_9PSED</name>
<dbReference type="GO" id="GO:0016829">
    <property type="term" value="F:lyase activity"/>
    <property type="evidence" value="ECO:0007669"/>
    <property type="project" value="UniProtKB-UniRule"/>
</dbReference>
<dbReference type="PIRSF" id="PIRSF006320">
    <property type="entry name" value="Elb2"/>
    <property type="match status" value="1"/>
</dbReference>
<evidence type="ECO:0000259" key="2">
    <source>
        <dbReference type="Pfam" id="PF01965"/>
    </source>
</evidence>
<dbReference type="Proteomes" id="UP000032068">
    <property type="component" value="Unassembled WGS sequence"/>
</dbReference>
<organism evidence="3 4">
    <name type="scientific">Pseudomonas fulva</name>
    <dbReference type="NCBI Taxonomy" id="47880"/>
    <lineage>
        <taxon>Bacteria</taxon>
        <taxon>Pseudomonadati</taxon>
        <taxon>Pseudomonadota</taxon>
        <taxon>Gammaproteobacteria</taxon>
        <taxon>Pseudomonadales</taxon>
        <taxon>Pseudomonadaceae</taxon>
        <taxon>Pseudomonas</taxon>
    </lineage>
</organism>
<comment type="catalytic activity">
    <reaction evidence="1">
        <text>glyoxal + H2O = glycolate + H(+)</text>
        <dbReference type="Rhea" id="RHEA:51672"/>
        <dbReference type="ChEBI" id="CHEBI:15377"/>
        <dbReference type="ChEBI" id="CHEBI:15378"/>
        <dbReference type="ChEBI" id="CHEBI:29805"/>
        <dbReference type="ChEBI" id="CHEBI:34779"/>
    </reaction>
</comment>
<feature type="domain" description="DJ-1/PfpI" evidence="2">
    <location>
        <begin position="15"/>
        <end position="182"/>
    </location>
</feature>
<dbReference type="NCBIfam" id="NF008747">
    <property type="entry name" value="PRK11780.1"/>
    <property type="match status" value="1"/>
</dbReference>
<evidence type="ECO:0000256" key="1">
    <source>
        <dbReference type="PIRNR" id="PIRNR006320"/>
    </source>
</evidence>
<dbReference type="CDD" id="cd03133">
    <property type="entry name" value="GATase1_ES1"/>
    <property type="match status" value="1"/>
</dbReference>
<accession>A0A0D0KLR8</accession>
<comment type="function">
    <text evidence="1">Displays glyoxalase activity, catalyzing the conversion of glyoxal to glycolate.</text>
</comment>
<dbReference type="InterPro" id="IPR002818">
    <property type="entry name" value="DJ-1/PfpI"/>
</dbReference>
<protein>
    <recommendedName>
        <fullName evidence="1">Glyoxalase</fullName>
    </recommendedName>
</protein>
<dbReference type="InterPro" id="IPR029062">
    <property type="entry name" value="Class_I_gatase-like"/>
</dbReference>
<dbReference type="AlphaFoldDB" id="A0A0D0KLR8"/>